<organism evidence="1 2">
    <name type="scientific">Salinicola corii</name>
    <dbReference type="NCBI Taxonomy" id="2606937"/>
    <lineage>
        <taxon>Bacteria</taxon>
        <taxon>Pseudomonadati</taxon>
        <taxon>Pseudomonadota</taxon>
        <taxon>Gammaproteobacteria</taxon>
        <taxon>Oceanospirillales</taxon>
        <taxon>Halomonadaceae</taxon>
        <taxon>Salinicola</taxon>
    </lineage>
</organism>
<evidence type="ECO:0008006" key="3">
    <source>
        <dbReference type="Google" id="ProtNLM"/>
    </source>
</evidence>
<comment type="caution">
    <text evidence="1">The sequence shown here is derived from an EMBL/GenBank/DDBJ whole genome shotgun (WGS) entry which is preliminary data.</text>
</comment>
<dbReference type="InterPro" id="IPR027417">
    <property type="entry name" value="P-loop_NTPase"/>
</dbReference>
<dbReference type="EMBL" id="VTPX01000003">
    <property type="protein sequence ID" value="KAA0019011.1"/>
    <property type="molecule type" value="Genomic_DNA"/>
</dbReference>
<evidence type="ECO:0000313" key="1">
    <source>
        <dbReference type="EMBL" id="KAA0019011.1"/>
    </source>
</evidence>
<gene>
    <name evidence="1" type="ORF">F0A16_06550</name>
</gene>
<evidence type="ECO:0000313" key="2">
    <source>
        <dbReference type="Proteomes" id="UP000466024"/>
    </source>
</evidence>
<name>A0A640WFG6_9GAMM</name>
<sequence length="308" mass="35855">MKLHIHFGIHRTGTTSIHHRLYANRERLSDFGCYYPDLGVGCRHVKIAWQLLSGKMTVKEVADRIEAESPDENHMAIISSEDFCQLKNPAWLKYFSEHFELQGSIYLKRQDLWLESWYNQHIKWPWSKKFSQSTPEFFIENADDFYWIDYQNTIETIAQFVPIQNLHIGILERGAVEDTASDLFKFLDIELPQSKPEDVKNSSLTKAQLDIARHLDLMSMKPGERQEFIKALRELNISEDDGSKTIFSQKQRYDLLSKYEGSNKALSNILAKKHLFDFQVSSGEPVSLSEEKILHKYIPQLISQLAAR</sequence>
<reference evidence="1 2" key="1">
    <citation type="submission" date="2019-08" db="EMBL/GenBank/DDBJ databases">
        <title>Bioinformatics analysis of the strain L3 and L5.</title>
        <authorList>
            <person name="Li X."/>
        </authorList>
    </citation>
    <scope>NUCLEOTIDE SEQUENCE [LARGE SCALE GENOMIC DNA]</scope>
    <source>
        <strain evidence="1 2">L3</strain>
    </source>
</reference>
<accession>A0A640WFG6</accession>
<dbReference type="SUPFAM" id="SSF52540">
    <property type="entry name" value="P-loop containing nucleoside triphosphate hydrolases"/>
    <property type="match status" value="1"/>
</dbReference>
<dbReference type="AlphaFoldDB" id="A0A640WFG6"/>
<dbReference type="RefSeq" id="WP_149434604.1">
    <property type="nucleotide sequence ID" value="NZ_VTPX01000003.1"/>
</dbReference>
<protein>
    <recommendedName>
        <fullName evidence="3">Sulfotransferase family protein</fullName>
    </recommendedName>
</protein>
<keyword evidence="2" id="KW-1185">Reference proteome</keyword>
<dbReference type="Proteomes" id="UP000466024">
    <property type="component" value="Unassembled WGS sequence"/>
</dbReference>
<proteinExistence type="predicted"/>